<dbReference type="SUPFAM" id="SSF56954">
    <property type="entry name" value="Outer membrane efflux proteins (OEP)"/>
    <property type="match status" value="1"/>
</dbReference>
<evidence type="ECO:0000256" key="7">
    <source>
        <dbReference type="ARBA" id="ARBA00023237"/>
    </source>
</evidence>
<dbReference type="InterPro" id="IPR051906">
    <property type="entry name" value="TolC-like"/>
</dbReference>
<evidence type="ECO:0000256" key="8">
    <source>
        <dbReference type="SAM" id="Coils"/>
    </source>
</evidence>
<reference evidence="9" key="1">
    <citation type="submission" date="2022-03" db="EMBL/GenBank/DDBJ databases">
        <authorList>
            <person name="Woo C.Y."/>
        </authorList>
    </citation>
    <scope>NUCLEOTIDE SEQUENCE</scope>
    <source>
        <strain evidence="9">CYS-01</strain>
    </source>
</reference>
<gene>
    <name evidence="9" type="ORF">MMF97_07895</name>
</gene>
<evidence type="ECO:0000256" key="6">
    <source>
        <dbReference type="ARBA" id="ARBA00023136"/>
    </source>
</evidence>
<dbReference type="PANTHER" id="PTHR30026:SF20">
    <property type="entry name" value="OUTER MEMBRANE PROTEIN TOLC"/>
    <property type="match status" value="1"/>
</dbReference>
<keyword evidence="7" id="KW-0998">Cell outer membrane</keyword>
<evidence type="ECO:0000256" key="5">
    <source>
        <dbReference type="ARBA" id="ARBA00022692"/>
    </source>
</evidence>
<dbReference type="Proteomes" id="UP001165460">
    <property type="component" value="Unassembled WGS sequence"/>
</dbReference>
<evidence type="ECO:0000313" key="9">
    <source>
        <dbReference type="EMBL" id="MCJ0742628.1"/>
    </source>
</evidence>
<dbReference type="Gene3D" id="1.20.1600.10">
    <property type="entry name" value="Outer membrane efflux proteins (OEP)"/>
    <property type="match status" value="1"/>
</dbReference>
<evidence type="ECO:0000256" key="1">
    <source>
        <dbReference type="ARBA" id="ARBA00004442"/>
    </source>
</evidence>
<keyword evidence="10" id="KW-1185">Reference proteome</keyword>
<keyword evidence="8" id="KW-0175">Coiled coil</keyword>
<comment type="subcellular location">
    <subcellularLocation>
        <location evidence="1">Cell outer membrane</location>
    </subcellularLocation>
</comment>
<name>A0ABS9ZWE5_9SPHI</name>
<dbReference type="Pfam" id="PF02321">
    <property type="entry name" value="OEP"/>
    <property type="match status" value="2"/>
</dbReference>
<evidence type="ECO:0000256" key="4">
    <source>
        <dbReference type="ARBA" id="ARBA00022452"/>
    </source>
</evidence>
<evidence type="ECO:0000256" key="2">
    <source>
        <dbReference type="ARBA" id="ARBA00007613"/>
    </source>
</evidence>
<proteinExistence type="inferred from homology"/>
<dbReference type="EMBL" id="JALGBH010000002">
    <property type="protein sequence ID" value="MCJ0742628.1"/>
    <property type="molecule type" value="Genomic_DNA"/>
</dbReference>
<evidence type="ECO:0000313" key="10">
    <source>
        <dbReference type="Proteomes" id="UP001165460"/>
    </source>
</evidence>
<keyword evidence="4" id="KW-1134">Transmembrane beta strand</keyword>
<dbReference type="RefSeq" id="WP_243361269.1">
    <property type="nucleotide sequence ID" value="NZ_JALGBH010000002.1"/>
</dbReference>
<evidence type="ECO:0000256" key="3">
    <source>
        <dbReference type="ARBA" id="ARBA00022448"/>
    </source>
</evidence>
<sequence length="443" mass="49930">MLLCGSTAFLKAQNVLDAYIEQACTNNIVLMQKNISLEKAQMALKTANSLFLPSLSFQGTYQTADGGRNIPLPLGDLLNPVYSTLNQITQSDKFPMLENEQINFFPRNFYDAKLRATMPLINADLTYNKKIAQKQYTLKEYEVAIYKRELVRNVKTAYYNYLSALQAVEIYQSAMKLTQEALRVNEKLLENGKGLPAYVLRSKSEIENVKAQIVTAEQQVKNAKMYFNFLLNRTEDKEIEADFKVDDELNKVNTLLLTGNGADLREEIKLTNQAVAINRDVNKLNKLYAVPKLGAFIDAGSQAEGFKFNQNSRYYMAGLQLEIPIFSGNRNNYKIKESNLDLKNAELNSGLVTQQLNLAVKVAQNNLLSANQNYQASLKQFEAAAAYQRLIDKGYLAGSNSFVETIDARNQFTGSRILTQINKYKVLIAIADLERETAAYAIK</sequence>
<dbReference type="InterPro" id="IPR003423">
    <property type="entry name" value="OMP_efflux"/>
</dbReference>
<keyword evidence="5" id="KW-0812">Transmembrane</keyword>
<dbReference type="PANTHER" id="PTHR30026">
    <property type="entry name" value="OUTER MEMBRANE PROTEIN TOLC"/>
    <property type="match status" value="1"/>
</dbReference>
<comment type="caution">
    <text evidence="9">The sequence shown here is derived from an EMBL/GenBank/DDBJ whole genome shotgun (WGS) entry which is preliminary data.</text>
</comment>
<organism evidence="9 10">
    <name type="scientific">Pedobacter montanisoli</name>
    <dbReference type="NCBI Taxonomy" id="2923277"/>
    <lineage>
        <taxon>Bacteria</taxon>
        <taxon>Pseudomonadati</taxon>
        <taxon>Bacteroidota</taxon>
        <taxon>Sphingobacteriia</taxon>
        <taxon>Sphingobacteriales</taxon>
        <taxon>Sphingobacteriaceae</taxon>
        <taxon>Pedobacter</taxon>
    </lineage>
</organism>
<accession>A0ABS9ZWE5</accession>
<keyword evidence="3" id="KW-0813">Transport</keyword>
<protein>
    <submittedName>
        <fullName evidence="9">TolC family protein</fullName>
    </submittedName>
</protein>
<comment type="similarity">
    <text evidence="2">Belongs to the outer membrane factor (OMF) (TC 1.B.17) family.</text>
</comment>
<keyword evidence="6" id="KW-0472">Membrane</keyword>
<feature type="coiled-coil region" evidence="8">
    <location>
        <begin position="199"/>
        <end position="226"/>
    </location>
</feature>